<evidence type="ECO:0000256" key="2">
    <source>
        <dbReference type="ARBA" id="ARBA00022525"/>
    </source>
</evidence>
<protein>
    <recommendedName>
        <fullName evidence="6">WxxW domain-containing protein</fullName>
    </recommendedName>
</protein>
<keyword evidence="3 5" id="KW-0732">Signal</keyword>
<dbReference type="EMBL" id="JAZGQO010000007">
    <property type="protein sequence ID" value="KAK6180690.1"/>
    <property type="molecule type" value="Genomic_DNA"/>
</dbReference>
<accession>A0AAN8Q1Z5</accession>
<dbReference type="PANTHER" id="PTHR15031">
    <property type="entry name" value="CARTILAGE INTERMEDIATE LAYER PROTEIN CLIP"/>
    <property type="match status" value="1"/>
</dbReference>
<dbReference type="Pfam" id="PF13330">
    <property type="entry name" value="Mucin2_WxxW"/>
    <property type="match status" value="2"/>
</dbReference>
<evidence type="ECO:0000313" key="7">
    <source>
        <dbReference type="EMBL" id="KAK6180690.1"/>
    </source>
</evidence>
<feature type="domain" description="WxxW" evidence="6">
    <location>
        <begin position="33"/>
        <end position="116"/>
    </location>
</feature>
<proteinExistence type="predicted"/>
<dbReference type="InterPro" id="IPR025155">
    <property type="entry name" value="WxxW_domain"/>
</dbReference>
<evidence type="ECO:0000256" key="4">
    <source>
        <dbReference type="ARBA" id="ARBA00023180"/>
    </source>
</evidence>
<feature type="signal peptide" evidence="5">
    <location>
        <begin position="1"/>
        <end position="20"/>
    </location>
</feature>
<dbReference type="AlphaFoldDB" id="A0AAN8Q1Z5"/>
<dbReference type="Proteomes" id="UP001347796">
    <property type="component" value="Unassembled WGS sequence"/>
</dbReference>
<organism evidence="7 8">
    <name type="scientific">Patella caerulea</name>
    <name type="common">Rayed Mediterranean limpet</name>
    <dbReference type="NCBI Taxonomy" id="87958"/>
    <lineage>
        <taxon>Eukaryota</taxon>
        <taxon>Metazoa</taxon>
        <taxon>Spiralia</taxon>
        <taxon>Lophotrochozoa</taxon>
        <taxon>Mollusca</taxon>
        <taxon>Gastropoda</taxon>
        <taxon>Patellogastropoda</taxon>
        <taxon>Patelloidea</taxon>
        <taxon>Patellidae</taxon>
        <taxon>Patella</taxon>
    </lineage>
</organism>
<sequence length="216" mass="24699">MKVLVITVVLALVAYSPSAGTKTRKTFLVCNRWTPFHDCDDPSRGGDYETLANYRKARPNDNVCARPATLEYETISNKACINTGEVITASPTYGFACVNSLQPDQYCNDYKVRFCCLDAQVTCPDGYEWTNFYDRDNPSGTGDWELLRNLRDENPNRICERPIAIDVRRRSNGRDFRTCGENVTVSPSYGFLCLNRDQDDYYCQDYKVRFCCPCDK</sequence>
<keyword evidence="8" id="KW-1185">Reference proteome</keyword>
<reference evidence="7 8" key="1">
    <citation type="submission" date="2024-01" db="EMBL/GenBank/DDBJ databases">
        <title>The genome of the rayed Mediterranean limpet Patella caerulea (Linnaeus, 1758).</title>
        <authorList>
            <person name="Anh-Thu Weber A."/>
            <person name="Halstead-Nussloch G."/>
        </authorList>
    </citation>
    <scope>NUCLEOTIDE SEQUENCE [LARGE SCALE GENOMIC DNA]</scope>
    <source>
        <strain evidence="7">AATW-2023a</strain>
        <tissue evidence="7">Whole specimen</tissue>
    </source>
</reference>
<comment type="subcellular location">
    <subcellularLocation>
        <location evidence="1">Secreted</location>
    </subcellularLocation>
</comment>
<keyword evidence="4" id="KW-0325">Glycoprotein</keyword>
<gene>
    <name evidence="7" type="ORF">SNE40_008695</name>
</gene>
<feature type="chain" id="PRO_5043035508" description="WxxW domain-containing protein" evidence="5">
    <location>
        <begin position="21"/>
        <end position="216"/>
    </location>
</feature>
<feature type="domain" description="WxxW" evidence="6">
    <location>
        <begin position="129"/>
        <end position="212"/>
    </location>
</feature>
<dbReference type="InterPro" id="IPR039675">
    <property type="entry name" value="CILP1/CILP2"/>
</dbReference>
<evidence type="ECO:0000256" key="3">
    <source>
        <dbReference type="ARBA" id="ARBA00022729"/>
    </source>
</evidence>
<dbReference type="GO" id="GO:0005576">
    <property type="term" value="C:extracellular region"/>
    <property type="evidence" value="ECO:0007669"/>
    <property type="project" value="UniProtKB-SubCell"/>
</dbReference>
<keyword evidence="2" id="KW-0964">Secreted</keyword>
<comment type="caution">
    <text evidence="7">The sequence shown here is derived from an EMBL/GenBank/DDBJ whole genome shotgun (WGS) entry which is preliminary data.</text>
</comment>
<evidence type="ECO:0000313" key="8">
    <source>
        <dbReference type="Proteomes" id="UP001347796"/>
    </source>
</evidence>
<evidence type="ECO:0000256" key="5">
    <source>
        <dbReference type="SAM" id="SignalP"/>
    </source>
</evidence>
<evidence type="ECO:0000256" key="1">
    <source>
        <dbReference type="ARBA" id="ARBA00004613"/>
    </source>
</evidence>
<evidence type="ECO:0000259" key="6">
    <source>
        <dbReference type="Pfam" id="PF13330"/>
    </source>
</evidence>
<name>A0AAN8Q1Z5_PATCE</name>